<evidence type="ECO:0000256" key="5">
    <source>
        <dbReference type="ARBA" id="ARBA00022840"/>
    </source>
</evidence>
<dbReference type="GO" id="GO:0003689">
    <property type="term" value="F:DNA clamp loader activity"/>
    <property type="evidence" value="ECO:0007669"/>
    <property type="project" value="TreeGrafter"/>
</dbReference>
<dbReference type="AlphaFoldDB" id="A0A835UBN7"/>
<keyword evidence="5" id="KW-0067">ATP-binding</keyword>
<dbReference type="GO" id="GO:0005524">
    <property type="term" value="F:ATP binding"/>
    <property type="evidence" value="ECO:0007669"/>
    <property type="project" value="UniProtKB-KW"/>
</dbReference>
<organism evidence="9 10">
    <name type="scientific">Vanilla planifolia</name>
    <name type="common">Vanilla</name>
    <dbReference type="NCBI Taxonomy" id="51239"/>
    <lineage>
        <taxon>Eukaryota</taxon>
        <taxon>Viridiplantae</taxon>
        <taxon>Streptophyta</taxon>
        <taxon>Embryophyta</taxon>
        <taxon>Tracheophyta</taxon>
        <taxon>Spermatophyta</taxon>
        <taxon>Magnoliopsida</taxon>
        <taxon>Liliopsida</taxon>
        <taxon>Asparagales</taxon>
        <taxon>Orchidaceae</taxon>
        <taxon>Vanilloideae</taxon>
        <taxon>Vanilleae</taxon>
        <taxon>Vanilla</taxon>
    </lineage>
</organism>
<evidence type="ECO:0000256" key="6">
    <source>
        <dbReference type="ARBA" id="ARBA00023242"/>
    </source>
</evidence>
<comment type="caution">
    <text evidence="9">The sequence shown here is derived from an EMBL/GenBank/DDBJ whole genome shotgun (WGS) entry which is preliminary data.</text>
</comment>
<gene>
    <name evidence="9" type="ORF">HPP92_022171</name>
</gene>
<dbReference type="PANTHER" id="PTHR12172">
    <property type="entry name" value="CELL CYCLE CHECKPOINT PROTEIN RAD17"/>
    <property type="match status" value="1"/>
</dbReference>
<dbReference type="Pfam" id="PF03215">
    <property type="entry name" value="Rad17"/>
    <property type="match status" value="1"/>
</dbReference>
<dbReference type="GO" id="GO:0033314">
    <property type="term" value="P:mitotic DNA replication checkpoint signaling"/>
    <property type="evidence" value="ECO:0007669"/>
    <property type="project" value="TreeGrafter"/>
</dbReference>
<accession>A0A835UBN7</accession>
<dbReference type="Gene3D" id="3.40.50.300">
    <property type="entry name" value="P-loop containing nucleotide triphosphate hydrolases"/>
    <property type="match status" value="1"/>
</dbReference>
<feature type="region of interest" description="Disordered" evidence="8">
    <location>
        <begin position="1"/>
        <end position="60"/>
    </location>
</feature>
<dbReference type="GO" id="GO:0005634">
    <property type="term" value="C:nucleus"/>
    <property type="evidence" value="ECO:0007669"/>
    <property type="project" value="UniProtKB-SubCell"/>
</dbReference>
<comment type="subcellular location">
    <subcellularLocation>
        <location evidence="1">Nucleus</location>
    </subcellularLocation>
</comment>
<dbReference type="OrthoDB" id="534912at2759"/>
<evidence type="ECO:0000313" key="9">
    <source>
        <dbReference type="EMBL" id="KAG0457014.1"/>
    </source>
</evidence>
<dbReference type="InterPro" id="IPR027417">
    <property type="entry name" value="P-loop_NTPase"/>
</dbReference>
<evidence type="ECO:0008006" key="11">
    <source>
        <dbReference type="Google" id="ProtNLM"/>
    </source>
</evidence>
<keyword evidence="7" id="KW-0131">Cell cycle</keyword>
<dbReference type="InterPro" id="IPR004582">
    <property type="entry name" value="Checkpoint_prot_Rad17_Rad24"/>
</dbReference>
<dbReference type="GO" id="GO:0000077">
    <property type="term" value="P:DNA damage checkpoint signaling"/>
    <property type="evidence" value="ECO:0007669"/>
    <property type="project" value="TreeGrafter"/>
</dbReference>
<evidence type="ECO:0000256" key="8">
    <source>
        <dbReference type="SAM" id="MobiDB-lite"/>
    </source>
</evidence>
<reference evidence="9 10" key="1">
    <citation type="journal article" date="2020" name="Nat. Food">
        <title>A phased Vanilla planifolia genome enables genetic improvement of flavour and production.</title>
        <authorList>
            <person name="Hasing T."/>
            <person name="Tang H."/>
            <person name="Brym M."/>
            <person name="Khazi F."/>
            <person name="Huang T."/>
            <person name="Chambers A.H."/>
        </authorList>
    </citation>
    <scope>NUCLEOTIDE SEQUENCE [LARGE SCALE GENOMIC DNA]</scope>
    <source>
        <tissue evidence="9">Leaf</tissue>
    </source>
</reference>
<evidence type="ECO:0000256" key="2">
    <source>
        <dbReference type="ARBA" id="ARBA00006168"/>
    </source>
</evidence>
<comment type="similarity">
    <text evidence="2">Belongs to the rad17/RAD24 family.</text>
</comment>
<keyword evidence="3" id="KW-0547">Nucleotide-binding</keyword>
<evidence type="ECO:0000256" key="4">
    <source>
        <dbReference type="ARBA" id="ARBA00022763"/>
    </source>
</evidence>
<dbReference type="Proteomes" id="UP000636800">
    <property type="component" value="Chromosome 12"/>
</dbReference>
<proteinExistence type="inferred from homology"/>
<dbReference type="PANTHER" id="PTHR12172:SF0">
    <property type="entry name" value="CELL CYCLE CHECKPOINT PROTEIN RAD17"/>
    <property type="match status" value="1"/>
</dbReference>
<protein>
    <recommendedName>
        <fullName evidence="11">Cell cycle checkpoint protein RAD17</fullName>
    </recommendedName>
</protein>
<evidence type="ECO:0000256" key="3">
    <source>
        <dbReference type="ARBA" id="ARBA00022741"/>
    </source>
</evidence>
<dbReference type="FunFam" id="3.40.50.300:FF:001661">
    <property type="entry name" value="RAD17 checkpoint clamp loader component"/>
    <property type="match status" value="1"/>
</dbReference>
<dbReference type="InterPro" id="IPR047854">
    <property type="entry name" value="RFC_lid"/>
</dbReference>
<dbReference type="SUPFAM" id="SSF52540">
    <property type="entry name" value="P-loop containing nucleoside triphosphate hydrolases"/>
    <property type="match status" value="1"/>
</dbReference>
<dbReference type="Gene3D" id="1.10.8.60">
    <property type="match status" value="1"/>
</dbReference>
<keyword evidence="10" id="KW-1185">Reference proteome</keyword>
<dbReference type="GO" id="GO:0003682">
    <property type="term" value="F:chromatin binding"/>
    <property type="evidence" value="ECO:0007669"/>
    <property type="project" value="TreeGrafter"/>
</dbReference>
<name>A0A835UBN7_VANPL</name>
<keyword evidence="6" id="KW-0539">Nucleus</keyword>
<dbReference type="GO" id="GO:0006281">
    <property type="term" value="P:DNA repair"/>
    <property type="evidence" value="ECO:0007669"/>
    <property type="project" value="InterPro"/>
</dbReference>
<dbReference type="CDD" id="cd18140">
    <property type="entry name" value="HLD_clamp_RFC"/>
    <property type="match status" value="1"/>
</dbReference>
<evidence type="ECO:0000313" key="10">
    <source>
        <dbReference type="Proteomes" id="UP000636800"/>
    </source>
</evidence>
<evidence type="ECO:0000256" key="1">
    <source>
        <dbReference type="ARBA" id="ARBA00004123"/>
    </source>
</evidence>
<sequence>MGKRKAVIVLSSSEDDEVRDRSAGGHQRPSKSRSNPLSTSRKRIGKRSKETSCVGSVSRPSPKLEAAKFATLSEDFSDCLEDLHLARGNQYWKELWIDKYKPSSVAQLAVHKKKVEEIKCWLEDRLTKSKGRSGNVLLLTGHAGIGKSATVRAIASQLGAQLCEWTTPTPTLWQEHVHISNLGLRYVSKLDEFESFVEKVGKYSLLFPNNFGLSKVPIIILIDDLPGTNGRAAFVKLKKCLMTLAHSSQLPTIISITEFSEIDLGKGSTSRYEELISILERAGAQKVAFNPLTVSSIKKVLSNICQEEKCDVTLELIDQIAKTCGGDIRNAVASFQYCCVRPDDFLLSASSTQMTTNTRLDFTKSRSSLLTGQNGHEPLSFFLVGRDETLTLFHALGKFLHNKREIPNALDLDLGSESLVLCKKFVRKPLKMDVPERVLSQAYGQARPVVDFLHENVLDFVSDGAINDAWMVSSYLSDADCLLALSLHIIFPSLTDMHESKSISQLVAASVAVRGVLFGNVQPMSSRWHTIRSPKLWQIEHLAHQHKNELMGAKCDTYGIGVSMSEIVTEYLPSVKWISSGITDGLGDGKYEHYPIRVNSSSEHGFVVYDSKESMSNEESDDDEIEDW</sequence>
<dbReference type="EMBL" id="JADCNL010000012">
    <property type="protein sequence ID" value="KAG0457014.1"/>
    <property type="molecule type" value="Genomic_DNA"/>
</dbReference>
<evidence type="ECO:0000256" key="7">
    <source>
        <dbReference type="ARBA" id="ARBA00023306"/>
    </source>
</evidence>
<keyword evidence="4" id="KW-0227">DNA damage</keyword>